<reference evidence="1 2" key="1">
    <citation type="submission" date="2016-01" db="EMBL/GenBank/DDBJ databases">
        <authorList>
            <person name="Regsiter A."/>
            <person name="william w."/>
        </authorList>
    </citation>
    <scope>NUCLEOTIDE SEQUENCE [LARGE SCALE GENOMIC DNA]</scope>
    <source>
        <strain evidence="1 2">CFBP 5494</strain>
    </source>
</reference>
<dbReference type="RefSeq" id="WP_080822742.1">
    <property type="nucleotide sequence ID" value="NZ_LT009718.1"/>
</dbReference>
<organism evidence="1 2">
    <name type="scientific">Agrobacterium genomosp. 2 str. CFBP 5494</name>
    <dbReference type="NCBI Taxonomy" id="1183436"/>
    <lineage>
        <taxon>Bacteria</taxon>
        <taxon>Pseudomonadati</taxon>
        <taxon>Pseudomonadota</taxon>
        <taxon>Alphaproteobacteria</taxon>
        <taxon>Hyphomicrobiales</taxon>
        <taxon>Rhizobiaceae</taxon>
        <taxon>Rhizobium/Agrobacterium group</taxon>
        <taxon>Agrobacterium</taxon>
        <taxon>Agrobacterium tumefaciens complex</taxon>
    </lineage>
</organism>
<protein>
    <submittedName>
        <fullName evidence="1">Uncharacterized protein</fullName>
    </submittedName>
</protein>
<sequence length="126" mass="14144">MSNALKRAAEVTAVIADLKKGTGILADWLASVIRKDPERADSSLSHPTLAIRVALEDGKPKGQMELYDRTRPMPKQRDTDFRVAVEEVFEREVSPRDVMDFLRSDAWGSVVIDREFVKMLIADAKS</sequence>
<proteinExistence type="predicted"/>
<evidence type="ECO:0000313" key="1">
    <source>
        <dbReference type="EMBL" id="CUW87492.1"/>
    </source>
</evidence>
<dbReference type="AlphaFoldDB" id="A0A9W5EYX4"/>
<dbReference type="EMBL" id="FBVY01000004">
    <property type="protein sequence ID" value="CUW87492.1"/>
    <property type="molecule type" value="Genomic_DNA"/>
</dbReference>
<keyword evidence="2" id="KW-1185">Reference proteome</keyword>
<comment type="caution">
    <text evidence="1">The sequence shown here is derived from an EMBL/GenBank/DDBJ whole genome shotgun (WGS) entry which is preliminary data.</text>
</comment>
<dbReference type="Proteomes" id="UP000191933">
    <property type="component" value="Unassembled WGS sequence"/>
</dbReference>
<accession>A0A9W5EYX4</accession>
<evidence type="ECO:0000313" key="2">
    <source>
        <dbReference type="Proteomes" id="UP000191933"/>
    </source>
</evidence>
<gene>
    <name evidence="1" type="ORF">AGR2A_Cc120069</name>
</gene>
<name>A0A9W5EYX4_9HYPH</name>